<evidence type="ECO:0000256" key="1">
    <source>
        <dbReference type="SAM" id="MobiDB-lite"/>
    </source>
</evidence>
<gene>
    <name evidence="2" type="ORF">FPZ12_017885</name>
</gene>
<proteinExistence type="predicted"/>
<dbReference type="Proteomes" id="UP000319769">
    <property type="component" value="Unassembled WGS sequence"/>
</dbReference>
<sequence>MTDKESLRAAREARESAQDRVSPSHGTAELAERNIRRYLAAEQRRSQEKPGGETEDESVGR</sequence>
<name>A0A5N0V519_9PSEU</name>
<dbReference type="EMBL" id="VMNW02000023">
    <property type="protein sequence ID" value="KAA9160220.1"/>
    <property type="molecule type" value="Genomic_DNA"/>
</dbReference>
<feature type="compositionally biased region" description="Basic and acidic residues" evidence="1">
    <location>
        <begin position="42"/>
        <end position="61"/>
    </location>
</feature>
<dbReference type="RefSeq" id="WP_144748563.1">
    <property type="nucleotide sequence ID" value="NZ_VMNW02000023.1"/>
</dbReference>
<comment type="caution">
    <text evidence="2">The sequence shown here is derived from an EMBL/GenBank/DDBJ whole genome shotgun (WGS) entry which is preliminary data.</text>
</comment>
<organism evidence="2 3">
    <name type="scientific">Amycolatopsis acidicola</name>
    <dbReference type="NCBI Taxonomy" id="2596893"/>
    <lineage>
        <taxon>Bacteria</taxon>
        <taxon>Bacillati</taxon>
        <taxon>Actinomycetota</taxon>
        <taxon>Actinomycetes</taxon>
        <taxon>Pseudonocardiales</taxon>
        <taxon>Pseudonocardiaceae</taxon>
        <taxon>Amycolatopsis</taxon>
    </lineage>
</organism>
<reference evidence="2" key="1">
    <citation type="submission" date="2019-09" db="EMBL/GenBank/DDBJ databases">
        <authorList>
            <person name="Teo W.F.A."/>
            <person name="Duangmal K."/>
        </authorList>
    </citation>
    <scope>NUCLEOTIDE SEQUENCE [LARGE SCALE GENOMIC DNA]</scope>
    <source>
        <strain evidence="2">K81G1</strain>
    </source>
</reference>
<evidence type="ECO:0000313" key="3">
    <source>
        <dbReference type="Proteomes" id="UP000319769"/>
    </source>
</evidence>
<feature type="compositionally biased region" description="Basic and acidic residues" evidence="1">
    <location>
        <begin position="1"/>
        <end position="18"/>
    </location>
</feature>
<dbReference type="AlphaFoldDB" id="A0A5N0V519"/>
<protein>
    <submittedName>
        <fullName evidence="2">Uncharacterized protein</fullName>
    </submittedName>
</protein>
<accession>A0A5N0V519</accession>
<evidence type="ECO:0000313" key="2">
    <source>
        <dbReference type="EMBL" id="KAA9160220.1"/>
    </source>
</evidence>
<keyword evidence="3" id="KW-1185">Reference proteome</keyword>
<feature type="region of interest" description="Disordered" evidence="1">
    <location>
        <begin position="1"/>
        <end position="61"/>
    </location>
</feature>